<evidence type="ECO:0000313" key="3">
    <source>
        <dbReference type="Proteomes" id="UP000694580"/>
    </source>
</evidence>
<dbReference type="GeneTree" id="ENSGT00940000160257"/>
<sequence>MATLDARGAALRRCRGRPRLTDSDRAQRRLESRKKYDVRRVYLGESHQTWSELRRRTGLSDAGLAEYLVLLDAAYGEEYQRAHAGKKSVPEPRVHQKEGKKVAVTSLQSLVAWYQEHAQTCTSEPQLRALEPALGTSTSALWQCDAGHSFVQHLSWPSGGASESEGEDEEQGDAEGDVAVEVLGGPVSNVQTRRRARAREEASDSDGAKTGISQASHATPIHEDQVPPLSQLPGATNLQENMSTTEDTSRVQAVWEVLMQGDGDRAVSERHRAASCAGEVQEPHVPLGDSAVDSDTTRAGICLSPRPYSLSSAAVIFQTREGHWRHLSSSLSQALVTRQWPLRASS</sequence>
<reference evidence="2" key="3">
    <citation type="submission" date="2025-09" db="UniProtKB">
        <authorList>
            <consortium name="Ensembl"/>
        </authorList>
    </citation>
    <scope>IDENTIFICATION</scope>
</reference>
<feature type="compositionally biased region" description="Acidic residues" evidence="1">
    <location>
        <begin position="164"/>
        <end position="174"/>
    </location>
</feature>
<evidence type="ECO:0000313" key="2">
    <source>
        <dbReference type="Ensembl" id="ENSDCDP00010028870.1"/>
    </source>
</evidence>
<keyword evidence="3" id="KW-1185">Reference proteome</keyword>
<dbReference type="Proteomes" id="UP000694580">
    <property type="component" value="Chromosome 7"/>
</dbReference>
<protein>
    <recommendedName>
        <fullName evidence="4">Zinc finger protein 653</fullName>
    </recommendedName>
</protein>
<accession>A0AAY4C6R2</accession>
<reference evidence="2" key="2">
    <citation type="submission" date="2025-08" db="UniProtKB">
        <authorList>
            <consortium name="Ensembl"/>
        </authorList>
    </citation>
    <scope>IDENTIFICATION</scope>
</reference>
<dbReference type="Ensembl" id="ENSDCDT00010035649.1">
    <property type="protein sequence ID" value="ENSDCDP00010028870.1"/>
    <property type="gene ID" value="ENSDCDG00010018218.1"/>
</dbReference>
<proteinExistence type="predicted"/>
<reference evidence="2 3" key="1">
    <citation type="submission" date="2020-06" db="EMBL/GenBank/DDBJ databases">
        <authorList>
            <consortium name="Wellcome Sanger Institute Data Sharing"/>
        </authorList>
    </citation>
    <scope>NUCLEOTIDE SEQUENCE [LARGE SCALE GENOMIC DNA]</scope>
</reference>
<evidence type="ECO:0000256" key="1">
    <source>
        <dbReference type="SAM" id="MobiDB-lite"/>
    </source>
</evidence>
<dbReference type="AlphaFoldDB" id="A0AAY4C6R2"/>
<feature type="region of interest" description="Disordered" evidence="1">
    <location>
        <begin position="180"/>
        <end position="236"/>
    </location>
</feature>
<name>A0AAY4C6R2_9TELE</name>
<evidence type="ECO:0008006" key="4">
    <source>
        <dbReference type="Google" id="ProtNLM"/>
    </source>
</evidence>
<feature type="region of interest" description="Disordered" evidence="1">
    <location>
        <begin position="155"/>
        <end position="174"/>
    </location>
</feature>
<gene>
    <name evidence="2" type="primary">ZNF653</name>
</gene>
<organism evidence="2 3">
    <name type="scientific">Denticeps clupeoides</name>
    <name type="common">denticle herring</name>
    <dbReference type="NCBI Taxonomy" id="299321"/>
    <lineage>
        <taxon>Eukaryota</taxon>
        <taxon>Metazoa</taxon>
        <taxon>Chordata</taxon>
        <taxon>Craniata</taxon>
        <taxon>Vertebrata</taxon>
        <taxon>Euteleostomi</taxon>
        <taxon>Actinopterygii</taxon>
        <taxon>Neopterygii</taxon>
        <taxon>Teleostei</taxon>
        <taxon>Clupei</taxon>
        <taxon>Clupeiformes</taxon>
        <taxon>Denticipitoidei</taxon>
        <taxon>Denticipitidae</taxon>
        <taxon>Denticeps</taxon>
    </lineage>
</organism>